<proteinExistence type="predicted"/>
<dbReference type="Proteomes" id="UP001187192">
    <property type="component" value="Unassembled WGS sequence"/>
</dbReference>
<dbReference type="AlphaFoldDB" id="A0AA88AVT6"/>
<keyword evidence="2" id="KW-1185">Reference proteome</keyword>
<evidence type="ECO:0000313" key="1">
    <source>
        <dbReference type="EMBL" id="GMN49461.1"/>
    </source>
</evidence>
<reference evidence="1" key="1">
    <citation type="submission" date="2023-07" db="EMBL/GenBank/DDBJ databases">
        <title>draft genome sequence of fig (Ficus carica).</title>
        <authorList>
            <person name="Takahashi T."/>
            <person name="Nishimura K."/>
        </authorList>
    </citation>
    <scope>NUCLEOTIDE SEQUENCE</scope>
</reference>
<dbReference type="EMBL" id="BTGU01000031">
    <property type="protein sequence ID" value="GMN49461.1"/>
    <property type="molecule type" value="Genomic_DNA"/>
</dbReference>
<gene>
    <name evidence="1" type="ORF">TIFTF001_018627</name>
</gene>
<organism evidence="1 2">
    <name type="scientific">Ficus carica</name>
    <name type="common">Common fig</name>
    <dbReference type="NCBI Taxonomy" id="3494"/>
    <lineage>
        <taxon>Eukaryota</taxon>
        <taxon>Viridiplantae</taxon>
        <taxon>Streptophyta</taxon>
        <taxon>Embryophyta</taxon>
        <taxon>Tracheophyta</taxon>
        <taxon>Spermatophyta</taxon>
        <taxon>Magnoliopsida</taxon>
        <taxon>eudicotyledons</taxon>
        <taxon>Gunneridae</taxon>
        <taxon>Pentapetalae</taxon>
        <taxon>rosids</taxon>
        <taxon>fabids</taxon>
        <taxon>Rosales</taxon>
        <taxon>Moraceae</taxon>
        <taxon>Ficeae</taxon>
        <taxon>Ficus</taxon>
    </lineage>
</organism>
<evidence type="ECO:0000313" key="2">
    <source>
        <dbReference type="Proteomes" id="UP001187192"/>
    </source>
</evidence>
<accession>A0AA88AVT6</accession>
<sequence length="51" mass="6066">MTTMARLDRDSDRWLSFLSGHHSQWELVSQQWWQASSQSLTALWKADLEDE</sequence>
<comment type="caution">
    <text evidence="1">The sequence shown here is derived from an EMBL/GenBank/DDBJ whole genome shotgun (WGS) entry which is preliminary data.</text>
</comment>
<name>A0AA88AVT6_FICCA</name>
<protein>
    <submittedName>
        <fullName evidence="1">Uncharacterized protein</fullName>
    </submittedName>
</protein>